<dbReference type="InterPro" id="IPR025358">
    <property type="entry name" value="DUF4262"/>
</dbReference>
<protein>
    <submittedName>
        <fullName evidence="1">DUF4262 domain-containing protein</fullName>
    </submittedName>
</protein>
<evidence type="ECO:0000313" key="2">
    <source>
        <dbReference type="Proteomes" id="UP000598996"/>
    </source>
</evidence>
<dbReference type="Pfam" id="PF14081">
    <property type="entry name" value="DUF4262"/>
    <property type="match status" value="1"/>
</dbReference>
<evidence type="ECO:0000313" key="1">
    <source>
        <dbReference type="EMBL" id="MBL7255601.1"/>
    </source>
</evidence>
<comment type="caution">
    <text evidence="1">The sequence shown here is derived from an EMBL/GenBank/DDBJ whole genome shotgun (WGS) entry which is preliminary data.</text>
</comment>
<dbReference type="EMBL" id="JAENHO010000004">
    <property type="protein sequence ID" value="MBL7255601.1"/>
    <property type="molecule type" value="Genomic_DNA"/>
</dbReference>
<keyword evidence="2" id="KW-1185">Reference proteome</keyword>
<name>A0ABS1VPY9_9ACTN</name>
<gene>
    <name evidence="1" type="ORF">JKJ07_14955</name>
</gene>
<sequence>MYESSRICRCVICHDYGDRDEYDAADHGVLGNVEKFEWSVTGVPADEKGPGWSYTIGRWHSRGEPELAMFGLRDLAVMQSCLNILGKRDGLDDGQSHDDVVNGYPVRLRTVQPGWYKAFFGHGIWFYRRPPIPFLEVVWPDRDGTFPWDNGSLAQPHLWLEPGEHIPGVWTQDVE</sequence>
<dbReference type="Proteomes" id="UP000598996">
    <property type="component" value="Unassembled WGS sequence"/>
</dbReference>
<dbReference type="RefSeq" id="WP_202992108.1">
    <property type="nucleotide sequence ID" value="NZ_JAENHO010000004.1"/>
</dbReference>
<reference evidence="1 2" key="1">
    <citation type="submission" date="2021-01" db="EMBL/GenBank/DDBJ databases">
        <title>Actinoplanes sp. nov. LDG1-01 isolated from lichen.</title>
        <authorList>
            <person name="Saeng-In P."/>
            <person name="Phongsopitanun W."/>
            <person name="Kanchanasin P."/>
            <person name="Yuki M."/>
            <person name="Kudo T."/>
            <person name="Ohkuma M."/>
            <person name="Tanasupawat S."/>
        </authorList>
    </citation>
    <scope>NUCLEOTIDE SEQUENCE [LARGE SCALE GENOMIC DNA]</scope>
    <source>
        <strain evidence="1 2">LDG1-01</strain>
    </source>
</reference>
<accession>A0ABS1VPY9</accession>
<proteinExistence type="predicted"/>
<organism evidence="1 2">
    <name type="scientific">Paractinoplanes lichenicola</name>
    <dbReference type="NCBI Taxonomy" id="2802976"/>
    <lineage>
        <taxon>Bacteria</taxon>
        <taxon>Bacillati</taxon>
        <taxon>Actinomycetota</taxon>
        <taxon>Actinomycetes</taxon>
        <taxon>Micromonosporales</taxon>
        <taxon>Micromonosporaceae</taxon>
        <taxon>Paractinoplanes</taxon>
    </lineage>
</organism>